<dbReference type="Proteomes" id="UP000550401">
    <property type="component" value="Unassembled WGS sequence"/>
</dbReference>
<dbReference type="SUPFAM" id="SSF88659">
    <property type="entry name" value="Sigma3 and sigma4 domains of RNA polymerase sigma factors"/>
    <property type="match status" value="1"/>
</dbReference>
<evidence type="ECO:0000259" key="6">
    <source>
        <dbReference type="Pfam" id="PF08281"/>
    </source>
</evidence>
<dbReference type="SUPFAM" id="SSF88946">
    <property type="entry name" value="Sigma2 domain of RNA polymerase sigma factors"/>
    <property type="match status" value="1"/>
</dbReference>
<dbReference type="GO" id="GO:0003677">
    <property type="term" value="F:DNA binding"/>
    <property type="evidence" value="ECO:0007669"/>
    <property type="project" value="InterPro"/>
</dbReference>
<keyword evidence="2" id="KW-0805">Transcription regulation</keyword>
<dbReference type="InterPro" id="IPR013249">
    <property type="entry name" value="RNA_pol_sigma70_r4_t2"/>
</dbReference>
<dbReference type="EMBL" id="JACGXL010000006">
    <property type="protein sequence ID" value="MBA8889272.1"/>
    <property type="molecule type" value="Genomic_DNA"/>
</dbReference>
<keyword evidence="4" id="KW-0804">Transcription</keyword>
<name>A0A839F5D5_9GAMM</name>
<evidence type="ECO:0000256" key="2">
    <source>
        <dbReference type="ARBA" id="ARBA00023015"/>
    </source>
</evidence>
<evidence type="ECO:0000259" key="5">
    <source>
        <dbReference type="Pfam" id="PF04542"/>
    </source>
</evidence>
<dbReference type="InterPro" id="IPR039425">
    <property type="entry name" value="RNA_pol_sigma-70-like"/>
</dbReference>
<dbReference type="InterPro" id="IPR013324">
    <property type="entry name" value="RNA_pol_sigma_r3/r4-like"/>
</dbReference>
<gene>
    <name evidence="7" type="ORF">FHW12_003515</name>
</gene>
<dbReference type="GO" id="GO:0016987">
    <property type="term" value="F:sigma factor activity"/>
    <property type="evidence" value="ECO:0007669"/>
    <property type="project" value="UniProtKB-KW"/>
</dbReference>
<dbReference type="Pfam" id="PF08281">
    <property type="entry name" value="Sigma70_r4_2"/>
    <property type="match status" value="1"/>
</dbReference>
<evidence type="ECO:0000256" key="3">
    <source>
        <dbReference type="ARBA" id="ARBA00023082"/>
    </source>
</evidence>
<dbReference type="NCBIfam" id="TIGR02937">
    <property type="entry name" value="sigma70-ECF"/>
    <property type="match status" value="1"/>
</dbReference>
<proteinExistence type="inferred from homology"/>
<feature type="domain" description="RNA polymerase sigma-70 region 2" evidence="5">
    <location>
        <begin position="26"/>
        <end position="93"/>
    </location>
</feature>
<comment type="similarity">
    <text evidence="1">Belongs to the sigma-70 factor family. ECF subfamily.</text>
</comment>
<dbReference type="Gene3D" id="1.10.1740.10">
    <property type="match status" value="1"/>
</dbReference>
<dbReference type="InterPro" id="IPR036388">
    <property type="entry name" value="WH-like_DNA-bd_sf"/>
</dbReference>
<evidence type="ECO:0000256" key="4">
    <source>
        <dbReference type="ARBA" id="ARBA00023163"/>
    </source>
</evidence>
<evidence type="ECO:0000256" key="1">
    <source>
        <dbReference type="ARBA" id="ARBA00010641"/>
    </source>
</evidence>
<sequence length="197" mass="22149">MKPDPQHERALVEAVLARAPGAFERLVREYEGLCWHCVHPIVRHADDARDVCQETFLRVFRHLGQYRFESPLKFWIARIAHSIALRHVQRERRIGGDAVPVAPDDDAADAPAREDEIDAFDFEAACDDEAAASRLHAAIARLAPIQRSLLTLYHIEELSIPDIAAITALPAGTIKSHLYRSRLRLRELLEAPTGAAR</sequence>
<keyword evidence="3" id="KW-0731">Sigma factor</keyword>
<keyword evidence="8" id="KW-1185">Reference proteome</keyword>
<evidence type="ECO:0000313" key="8">
    <source>
        <dbReference type="Proteomes" id="UP000550401"/>
    </source>
</evidence>
<dbReference type="AlphaFoldDB" id="A0A839F5D5"/>
<feature type="domain" description="RNA polymerase sigma factor 70 region 4 type 2" evidence="6">
    <location>
        <begin position="134"/>
        <end position="185"/>
    </location>
</feature>
<dbReference type="InterPro" id="IPR013325">
    <property type="entry name" value="RNA_pol_sigma_r2"/>
</dbReference>
<dbReference type="Gene3D" id="1.10.10.10">
    <property type="entry name" value="Winged helix-like DNA-binding domain superfamily/Winged helix DNA-binding domain"/>
    <property type="match status" value="1"/>
</dbReference>
<dbReference type="GO" id="GO:0006352">
    <property type="term" value="P:DNA-templated transcription initiation"/>
    <property type="evidence" value="ECO:0007669"/>
    <property type="project" value="InterPro"/>
</dbReference>
<reference evidence="7 8" key="1">
    <citation type="submission" date="2020-07" db="EMBL/GenBank/DDBJ databases">
        <title>Genomic Encyclopedia of Type Strains, Phase IV (KMG-V): Genome sequencing to study the core and pangenomes of soil and plant-associated prokaryotes.</title>
        <authorList>
            <person name="Whitman W."/>
        </authorList>
    </citation>
    <scope>NUCLEOTIDE SEQUENCE [LARGE SCALE GENOMIC DNA]</scope>
    <source>
        <strain evidence="7 8">RH2WT43</strain>
    </source>
</reference>
<dbReference type="RefSeq" id="WP_182532314.1">
    <property type="nucleotide sequence ID" value="NZ_JACGXL010000006.1"/>
</dbReference>
<organism evidence="7 8">
    <name type="scientific">Dokdonella fugitiva</name>
    <dbReference type="NCBI Taxonomy" id="328517"/>
    <lineage>
        <taxon>Bacteria</taxon>
        <taxon>Pseudomonadati</taxon>
        <taxon>Pseudomonadota</taxon>
        <taxon>Gammaproteobacteria</taxon>
        <taxon>Lysobacterales</taxon>
        <taxon>Rhodanobacteraceae</taxon>
        <taxon>Dokdonella</taxon>
    </lineage>
</organism>
<comment type="caution">
    <text evidence="7">The sequence shown here is derived from an EMBL/GenBank/DDBJ whole genome shotgun (WGS) entry which is preliminary data.</text>
</comment>
<dbReference type="Pfam" id="PF04542">
    <property type="entry name" value="Sigma70_r2"/>
    <property type="match status" value="1"/>
</dbReference>
<accession>A0A839F5D5</accession>
<protein>
    <submittedName>
        <fullName evidence="7">RNA polymerase sigma-70 factor (ECF subfamily)</fullName>
    </submittedName>
</protein>
<evidence type="ECO:0000313" key="7">
    <source>
        <dbReference type="EMBL" id="MBA8889272.1"/>
    </source>
</evidence>
<dbReference type="InterPro" id="IPR007627">
    <property type="entry name" value="RNA_pol_sigma70_r2"/>
</dbReference>
<dbReference type="PANTHER" id="PTHR43133:SF51">
    <property type="entry name" value="RNA POLYMERASE SIGMA FACTOR"/>
    <property type="match status" value="1"/>
</dbReference>
<dbReference type="PANTHER" id="PTHR43133">
    <property type="entry name" value="RNA POLYMERASE ECF-TYPE SIGMA FACTO"/>
    <property type="match status" value="1"/>
</dbReference>
<dbReference type="InterPro" id="IPR014284">
    <property type="entry name" value="RNA_pol_sigma-70_dom"/>
</dbReference>